<dbReference type="InterPro" id="IPR013830">
    <property type="entry name" value="SGNH_hydro"/>
</dbReference>
<dbReference type="PANTHER" id="PTHR30383:SF26">
    <property type="entry name" value="SGNH HYDROLASE-TYPE ESTERASE DOMAIN-CONTAINING PROTEIN"/>
    <property type="match status" value="1"/>
</dbReference>
<dbReference type="GO" id="GO:0004622">
    <property type="term" value="F:phosphatidylcholine lysophospholipase activity"/>
    <property type="evidence" value="ECO:0007669"/>
    <property type="project" value="TreeGrafter"/>
</dbReference>
<reference evidence="2 3" key="1">
    <citation type="journal article" date="2015" name="Nature">
        <title>rRNA introns, odd ribosomes, and small enigmatic genomes across a large radiation of phyla.</title>
        <authorList>
            <person name="Brown C.T."/>
            <person name="Hug L.A."/>
            <person name="Thomas B.C."/>
            <person name="Sharon I."/>
            <person name="Castelle C.J."/>
            <person name="Singh A."/>
            <person name="Wilkins M.J."/>
            <person name="Williams K.H."/>
            <person name="Banfield J.F."/>
        </authorList>
    </citation>
    <scope>NUCLEOTIDE SEQUENCE [LARGE SCALE GENOMIC DNA]</scope>
</reference>
<proteinExistence type="predicted"/>
<dbReference type="PATRIC" id="fig|1618995.3.peg.224"/>
<organism evidence="2 3">
    <name type="scientific">Candidatus Uhrbacteria bacterium GW2011_GWF2_39_13</name>
    <dbReference type="NCBI Taxonomy" id="1618995"/>
    <lineage>
        <taxon>Bacteria</taxon>
        <taxon>Candidatus Uhriibacteriota</taxon>
    </lineage>
</organism>
<dbReference type="InterPro" id="IPR036514">
    <property type="entry name" value="SGNH_hydro_sf"/>
</dbReference>
<evidence type="ECO:0000313" key="3">
    <source>
        <dbReference type="Proteomes" id="UP000033935"/>
    </source>
</evidence>
<protein>
    <submittedName>
        <fullName evidence="2">Lipolytic protein G-D-S-L family</fullName>
    </submittedName>
</protein>
<gene>
    <name evidence="2" type="ORF">UT30_C0004G0007</name>
</gene>
<dbReference type="Proteomes" id="UP000033935">
    <property type="component" value="Unassembled WGS sequence"/>
</dbReference>
<feature type="domain" description="SGNH hydrolase-type esterase" evidence="1">
    <location>
        <begin position="6"/>
        <end position="189"/>
    </location>
</feature>
<dbReference type="EMBL" id="LBWG01000004">
    <property type="protein sequence ID" value="KKR04694.1"/>
    <property type="molecule type" value="Genomic_DNA"/>
</dbReference>
<evidence type="ECO:0000313" key="2">
    <source>
        <dbReference type="EMBL" id="KKR04694.1"/>
    </source>
</evidence>
<dbReference type="AlphaFoldDB" id="A0A0G0ML18"/>
<comment type="caution">
    <text evidence="2">The sequence shown here is derived from an EMBL/GenBank/DDBJ whole genome shotgun (WGS) entry which is preliminary data.</text>
</comment>
<dbReference type="Gene3D" id="3.40.50.1110">
    <property type="entry name" value="SGNH hydrolase"/>
    <property type="match status" value="1"/>
</dbReference>
<dbReference type="Pfam" id="PF13472">
    <property type="entry name" value="Lipase_GDSL_2"/>
    <property type="match status" value="1"/>
</dbReference>
<dbReference type="InterPro" id="IPR051532">
    <property type="entry name" value="Ester_Hydrolysis_Enzymes"/>
</dbReference>
<accession>A0A0G0ML18</accession>
<dbReference type="CDD" id="cd00229">
    <property type="entry name" value="SGNH_hydrolase"/>
    <property type="match status" value="1"/>
</dbReference>
<dbReference type="PANTHER" id="PTHR30383">
    <property type="entry name" value="THIOESTERASE 1/PROTEASE 1/LYSOPHOSPHOLIPASE L1"/>
    <property type="match status" value="1"/>
</dbReference>
<dbReference type="SUPFAM" id="SSF52266">
    <property type="entry name" value="SGNH hydrolase"/>
    <property type="match status" value="1"/>
</dbReference>
<evidence type="ECO:0000259" key="1">
    <source>
        <dbReference type="Pfam" id="PF13472"/>
    </source>
</evidence>
<sequence>MKSLFVIGDSISCYYGRYLEKMLSGIMEYDRKGGSHTLTDLDDCTNGINGGDSSMVLTYLKEVVKKEWFNPDILLLNCGLHDIKTHPETGALQVPLKQYRKNLDNILSITSDRKITVVWVRTTPLNQKHYTDSKLFVRRAENISEYNSVADQIMKSNNIPVIDLFAFTKTLGDDIYLNGTDDVHFNEKAAAEQAAFIAGWIYCRVTRIDCINKGMYS</sequence>
<name>A0A0G0ML18_9BACT</name>